<dbReference type="SUPFAM" id="SSF161098">
    <property type="entry name" value="MetI-like"/>
    <property type="match status" value="1"/>
</dbReference>
<comment type="similarity">
    <text evidence="7">Belongs to the binding-protein-dependent transport system permease family.</text>
</comment>
<dbReference type="OrthoDB" id="9788108at2"/>
<keyword evidence="5 7" id="KW-1133">Transmembrane helix</keyword>
<feature type="transmembrane region" description="Helical" evidence="7">
    <location>
        <begin position="278"/>
        <end position="297"/>
    </location>
</feature>
<keyword evidence="2 7" id="KW-0813">Transport</keyword>
<feature type="transmembrane region" description="Helical" evidence="7">
    <location>
        <begin position="24"/>
        <end position="57"/>
    </location>
</feature>
<feature type="transmembrane region" description="Helical" evidence="7">
    <location>
        <begin position="211"/>
        <end position="233"/>
    </location>
</feature>
<protein>
    <submittedName>
        <fullName evidence="9">Spermidine/putrescine ABC transporter permease</fullName>
    </submittedName>
</protein>
<accession>A0A0D5NQF5</accession>
<dbReference type="CDD" id="cd06261">
    <property type="entry name" value="TM_PBP2"/>
    <property type="match status" value="1"/>
</dbReference>
<feature type="domain" description="ABC transmembrane type-1" evidence="8">
    <location>
        <begin position="81"/>
        <end position="294"/>
    </location>
</feature>
<dbReference type="HOGENOM" id="CLU_016047_0_2_9"/>
<keyword evidence="10" id="KW-1185">Reference proteome</keyword>
<reference evidence="9 10" key="1">
    <citation type="journal article" date="2015" name="J. Biotechnol.">
        <title>Complete genome sequence of Paenibacillus beijingensis 7188(T) (=DSM 24997(T)), a novel rhizobacterium from jujube garden soil.</title>
        <authorList>
            <person name="Kwak Y."/>
            <person name="Shin J.H."/>
        </authorList>
    </citation>
    <scope>NUCLEOTIDE SEQUENCE [LARGE SCALE GENOMIC DNA]</scope>
    <source>
        <strain evidence="9 10">DSM 24997</strain>
    </source>
</reference>
<dbReference type="Pfam" id="PF00528">
    <property type="entry name" value="BPD_transp_1"/>
    <property type="match status" value="1"/>
</dbReference>
<dbReference type="InterPro" id="IPR035906">
    <property type="entry name" value="MetI-like_sf"/>
</dbReference>
<feature type="transmembrane region" description="Helical" evidence="7">
    <location>
        <begin position="171"/>
        <end position="190"/>
    </location>
</feature>
<organism evidence="9 10">
    <name type="scientific">Paenibacillus beijingensis</name>
    <dbReference type="NCBI Taxonomy" id="1126833"/>
    <lineage>
        <taxon>Bacteria</taxon>
        <taxon>Bacillati</taxon>
        <taxon>Bacillota</taxon>
        <taxon>Bacilli</taxon>
        <taxon>Bacillales</taxon>
        <taxon>Paenibacillaceae</taxon>
        <taxon>Paenibacillus</taxon>
    </lineage>
</organism>
<sequence length="307" mass="34137">MAGRTRTGTGKRSIRQALRKNRTGWLFVTPWLLGLLLFYVYPLVSSIILSFTSYSILKAGSFVGLQNYRNLMGDGVFWASIYNTLYFALLYVPLSLICSLALALLLNTGRRGIGFYRTLFFLPTLVPLVAKAAIWIWLLNPQFGLVNQALAAIGINGPPWLGSDSWSKPTLVLMSLWAIGQTVMIFVAGLQDISRDYYDAAAVDGARRHQTLWRITLPLLTPVLFYNLIMGIIGSFQVFALPYSLTGGSGAPAGSLMFYVMYVYQNAFLYLKMGYASAMAWILFALIALLTAVIFASSKKWVHYQGN</sequence>
<dbReference type="PANTHER" id="PTHR30193">
    <property type="entry name" value="ABC TRANSPORTER PERMEASE PROTEIN"/>
    <property type="match status" value="1"/>
</dbReference>
<feature type="transmembrane region" description="Helical" evidence="7">
    <location>
        <begin position="118"/>
        <end position="138"/>
    </location>
</feature>
<evidence type="ECO:0000256" key="6">
    <source>
        <dbReference type="ARBA" id="ARBA00023136"/>
    </source>
</evidence>
<dbReference type="KEGG" id="pbj:VN24_04575"/>
<evidence type="ECO:0000256" key="4">
    <source>
        <dbReference type="ARBA" id="ARBA00022692"/>
    </source>
</evidence>
<keyword evidence="6 7" id="KW-0472">Membrane</keyword>
<dbReference type="PATRIC" id="fig|1126833.4.peg.1013"/>
<dbReference type="STRING" id="1126833.VN24_04575"/>
<evidence type="ECO:0000259" key="8">
    <source>
        <dbReference type="PROSITE" id="PS50928"/>
    </source>
</evidence>
<comment type="subcellular location">
    <subcellularLocation>
        <location evidence="1 7">Cell membrane</location>
        <topology evidence="1 7">Multi-pass membrane protein</topology>
    </subcellularLocation>
</comment>
<evidence type="ECO:0000256" key="2">
    <source>
        <dbReference type="ARBA" id="ARBA00022448"/>
    </source>
</evidence>
<dbReference type="EMBL" id="CP011058">
    <property type="protein sequence ID" value="AJY77501.1"/>
    <property type="molecule type" value="Genomic_DNA"/>
</dbReference>
<dbReference type="GO" id="GO:0055085">
    <property type="term" value="P:transmembrane transport"/>
    <property type="evidence" value="ECO:0007669"/>
    <property type="project" value="InterPro"/>
</dbReference>
<reference evidence="10" key="2">
    <citation type="submission" date="2015-03" db="EMBL/GenBank/DDBJ databases">
        <title>Genome sequence of Paenibacillus beijingensis strain DSM 24997T.</title>
        <authorList>
            <person name="Kwak Y."/>
            <person name="Shin J.-H."/>
        </authorList>
    </citation>
    <scope>NUCLEOTIDE SEQUENCE [LARGE SCALE GENOMIC DNA]</scope>
    <source>
        <strain evidence="10">DSM 24997</strain>
    </source>
</reference>
<dbReference type="SUPFAM" id="SSF160964">
    <property type="entry name" value="MalF N-terminal region-like"/>
    <property type="match status" value="1"/>
</dbReference>
<dbReference type="AlphaFoldDB" id="A0A0D5NQF5"/>
<feature type="transmembrane region" description="Helical" evidence="7">
    <location>
        <begin position="77"/>
        <end position="106"/>
    </location>
</feature>
<evidence type="ECO:0000256" key="7">
    <source>
        <dbReference type="RuleBase" id="RU363032"/>
    </source>
</evidence>
<evidence type="ECO:0000313" key="10">
    <source>
        <dbReference type="Proteomes" id="UP000032633"/>
    </source>
</evidence>
<proteinExistence type="inferred from homology"/>
<keyword evidence="4 7" id="KW-0812">Transmembrane</keyword>
<evidence type="ECO:0000256" key="3">
    <source>
        <dbReference type="ARBA" id="ARBA00022475"/>
    </source>
</evidence>
<dbReference type="PROSITE" id="PS50928">
    <property type="entry name" value="ABC_TM1"/>
    <property type="match status" value="1"/>
</dbReference>
<dbReference type="PANTHER" id="PTHR30193:SF1">
    <property type="entry name" value="ABC TRANSPORTER PERMEASE PROTEIN YESP-RELATED"/>
    <property type="match status" value="1"/>
</dbReference>
<dbReference type="Proteomes" id="UP000032633">
    <property type="component" value="Chromosome"/>
</dbReference>
<name>A0A0D5NQF5_9BACL</name>
<gene>
    <name evidence="9" type="ORF">VN24_04575</name>
</gene>
<evidence type="ECO:0000256" key="1">
    <source>
        <dbReference type="ARBA" id="ARBA00004651"/>
    </source>
</evidence>
<dbReference type="InterPro" id="IPR051393">
    <property type="entry name" value="ABC_transporter_permease"/>
</dbReference>
<evidence type="ECO:0000313" key="9">
    <source>
        <dbReference type="EMBL" id="AJY77501.1"/>
    </source>
</evidence>
<dbReference type="Gene3D" id="1.10.3720.10">
    <property type="entry name" value="MetI-like"/>
    <property type="match status" value="1"/>
</dbReference>
<keyword evidence="3" id="KW-1003">Cell membrane</keyword>
<dbReference type="InterPro" id="IPR000515">
    <property type="entry name" value="MetI-like"/>
</dbReference>
<dbReference type="GO" id="GO:0005886">
    <property type="term" value="C:plasma membrane"/>
    <property type="evidence" value="ECO:0007669"/>
    <property type="project" value="UniProtKB-SubCell"/>
</dbReference>
<evidence type="ECO:0000256" key="5">
    <source>
        <dbReference type="ARBA" id="ARBA00022989"/>
    </source>
</evidence>